<dbReference type="InterPro" id="IPR014782">
    <property type="entry name" value="Peptidase_M1_dom"/>
</dbReference>
<organism evidence="3 4">
    <name type="scientific">Roseimaritima multifibrata</name>
    <dbReference type="NCBI Taxonomy" id="1930274"/>
    <lineage>
        <taxon>Bacteria</taxon>
        <taxon>Pseudomonadati</taxon>
        <taxon>Planctomycetota</taxon>
        <taxon>Planctomycetia</taxon>
        <taxon>Pirellulales</taxon>
        <taxon>Pirellulaceae</taxon>
        <taxon>Roseimaritima</taxon>
    </lineage>
</organism>
<protein>
    <recommendedName>
        <fullName evidence="2">Peptidase M1 membrane alanine aminopeptidase domain-containing protein</fullName>
    </recommendedName>
</protein>
<keyword evidence="4" id="KW-1185">Reference proteome</keyword>
<dbReference type="InterPro" id="IPR050344">
    <property type="entry name" value="Peptidase_M1_aminopeptidases"/>
</dbReference>
<dbReference type="Proteomes" id="UP000320672">
    <property type="component" value="Chromosome"/>
</dbReference>
<dbReference type="EMBL" id="CP036262">
    <property type="protein sequence ID" value="QDS93110.1"/>
    <property type="molecule type" value="Genomic_DNA"/>
</dbReference>
<dbReference type="PANTHER" id="PTHR11533:SF174">
    <property type="entry name" value="PUROMYCIN-SENSITIVE AMINOPEPTIDASE-RELATED"/>
    <property type="match status" value="1"/>
</dbReference>
<dbReference type="Gene3D" id="1.10.390.10">
    <property type="entry name" value="Neutral Protease Domain 2"/>
    <property type="match status" value="1"/>
</dbReference>
<proteinExistence type="predicted"/>
<evidence type="ECO:0000256" key="1">
    <source>
        <dbReference type="SAM" id="MobiDB-lite"/>
    </source>
</evidence>
<evidence type="ECO:0000313" key="3">
    <source>
        <dbReference type="EMBL" id="QDS93110.1"/>
    </source>
</evidence>
<feature type="compositionally biased region" description="Basic and acidic residues" evidence="1">
    <location>
        <begin position="780"/>
        <end position="833"/>
    </location>
</feature>
<feature type="compositionally biased region" description="Basic residues" evidence="1">
    <location>
        <begin position="834"/>
        <end position="846"/>
    </location>
</feature>
<dbReference type="GO" id="GO:0005615">
    <property type="term" value="C:extracellular space"/>
    <property type="evidence" value="ECO:0007669"/>
    <property type="project" value="TreeGrafter"/>
</dbReference>
<evidence type="ECO:0000259" key="2">
    <source>
        <dbReference type="Pfam" id="PF01433"/>
    </source>
</evidence>
<dbReference type="GO" id="GO:0016020">
    <property type="term" value="C:membrane"/>
    <property type="evidence" value="ECO:0007669"/>
    <property type="project" value="TreeGrafter"/>
</dbReference>
<dbReference type="RefSeq" id="WP_145351252.1">
    <property type="nucleotide sequence ID" value="NZ_CP036262.1"/>
</dbReference>
<dbReference type="Pfam" id="PF01433">
    <property type="entry name" value="Peptidase_M1"/>
    <property type="match status" value="1"/>
</dbReference>
<dbReference type="InterPro" id="IPR027268">
    <property type="entry name" value="Peptidase_M4/M1_CTD_sf"/>
</dbReference>
<sequence length="846" mass="97174">MNSIASSFAFRAACLFFVGLLYSISGVLPASAQPLPNNKFENQPDAFRQLEEWLPTPNMYRTAAGEPGPNYWQQRADYQIDVKLDDQHQRLEGTVQIDYHNQSPHELRYIWLQLDQNQFEPESDAVLTATAPSLSGRVGFATLEALLARGEFEGGYKISRVEDKKGNKLDYTIVKTMMRIDLPAPIKPGKTASLSIDYAFNIVNSKHIRARSGFEYFPDDKNYIYEIAQWFPRAVAFTDYTGWQHKQFLGRGEFTLELGDYKVRITTPADHVVAATGVLQNADKVLNATQRERFNKAKTAKEPMFVITPEEAKENESSRAKETKTWVFHAENVRDFAFASSRKFIWDAVGHPIGDKRVMAMSYYPNEAEPLWSLYSTHSIVHTLNVYNRYTFEYPYPTAISVNGPVYGMEYPMICFNGPRPEKDGTYSKQTKYALISVIIHEVGHNYFPMIVNSDERQWTWMDEGLNTFLQYLAEQEWEENYPSRRGEPGDIASYMRSSNQVPIMTNSESILQFGNNAYAKPATALNILRETILGREQFDFAFREYARRWKFRRPTPADFFRTMEDASGVDLDWFWRGWFYSTDHVDIGIESVQLYEIDPGDPDEAAERKRIEKEGKRESLSVERNADLPRRVELFPGLKDFYNDQDENEVTEEARKSFQKYLESLDDKENKLLKRKTQFYVVRFNNEGGVVMPIILGITYEDGSQETKAYPAEIWRQNSKTVNKLIITDKSIRSLEVDPRGQTADVEANNNHWPPKLVPSRFKLYKSSRSSSNPMQRQKKLDEAEEKKAEAEAKKTADAKKQAEEDAKKKAEVKKAADAKKKADAKAPEAKKPAKKKKPKAAAKS</sequence>
<evidence type="ECO:0000313" key="4">
    <source>
        <dbReference type="Proteomes" id="UP000320672"/>
    </source>
</evidence>
<dbReference type="GO" id="GO:0043171">
    <property type="term" value="P:peptide catabolic process"/>
    <property type="evidence" value="ECO:0007669"/>
    <property type="project" value="TreeGrafter"/>
</dbReference>
<feature type="compositionally biased region" description="Polar residues" evidence="1">
    <location>
        <begin position="768"/>
        <end position="777"/>
    </location>
</feature>
<dbReference type="AlphaFoldDB" id="A0A517MDZ3"/>
<dbReference type="GO" id="GO:0005737">
    <property type="term" value="C:cytoplasm"/>
    <property type="evidence" value="ECO:0007669"/>
    <property type="project" value="TreeGrafter"/>
</dbReference>
<gene>
    <name evidence="3" type="ORF">FF011L_18650</name>
</gene>
<dbReference type="PANTHER" id="PTHR11533">
    <property type="entry name" value="PROTEASE M1 ZINC METALLOPROTEASE"/>
    <property type="match status" value="1"/>
</dbReference>
<dbReference type="KEGG" id="rml:FF011L_18650"/>
<dbReference type="OrthoDB" id="9814383at2"/>
<name>A0A517MDZ3_9BACT</name>
<dbReference type="SUPFAM" id="SSF55486">
    <property type="entry name" value="Metalloproteases ('zincins'), catalytic domain"/>
    <property type="match status" value="1"/>
</dbReference>
<dbReference type="GO" id="GO:0070006">
    <property type="term" value="F:metalloaminopeptidase activity"/>
    <property type="evidence" value="ECO:0007669"/>
    <property type="project" value="TreeGrafter"/>
</dbReference>
<dbReference type="CDD" id="cd09604">
    <property type="entry name" value="M1_APN_like"/>
    <property type="match status" value="1"/>
</dbReference>
<dbReference type="GO" id="GO:0008270">
    <property type="term" value="F:zinc ion binding"/>
    <property type="evidence" value="ECO:0007669"/>
    <property type="project" value="InterPro"/>
</dbReference>
<feature type="region of interest" description="Disordered" evidence="1">
    <location>
        <begin position="767"/>
        <end position="846"/>
    </location>
</feature>
<dbReference type="GO" id="GO:0042277">
    <property type="term" value="F:peptide binding"/>
    <property type="evidence" value="ECO:0007669"/>
    <property type="project" value="TreeGrafter"/>
</dbReference>
<feature type="domain" description="Peptidase M1 membrane alanine aminopeptidase" evidence="2">
    <location>
        <begin position="380"/>
        <end position="579"/>
    </location>
</feature>
<reference evidence="3 4" key="1">
    <citation type="submission" date="2019-02" db="EMBL/GenBank/DDBJ databases">
        <title>Deep-cultivation of Planctomycetes and their phenomic and genomic characterization uncovers novel biology.</title>
        <authorList>
            <person name="Wiegand S."/>
            <person name="Jogler M."/>
            <person name="Boedeker C."/>
            <person name="Pinto D."/>
            <person name="Vollmers J."/>
            <person name="Rivas-Marin E."/>
            <person name="Kohn T."/>
            <person name="Peeters S.H."/>
            <person name="Heuer A."/>
            <person name="Rast P."/>
            <person name="Oberbeckmann S."/>
            <person name="Bunk B."/>
            <person name="Jeske O."/>
            <person name="Meyerdierks A."/>
            <person name="Storesund J.E."/>
            <person name="Kallscheuer N."/>
            <person name="Luecker S."/>
            <person name="Lage O.M."/>
            <person name="Pohl T."/>
            <person name="Merkel B.J."/>
            <person name="Hornburger P."/>
            <person name="Mueller R.-W."/>
            <person name="Bruemmer F."/>
            <person name="Labrenz M."/>
            <person name="Spormann A.M."/>
            <person name="Op den Camp H."/>
            <person name="Overmann J."/>
            <person name="Amann R."/>
            <person name="Jetten M.S.M."/>
            <person name="Mascher T."/>
            <person name="Medema M.H."/>
            <person name="Devos D.P."/>
            <person name="Kaster A.-K."/>
            <person name="Ovreas L."/>
            <person name="Rohde M."/>
            <person name="Galperin M.Y."/>
            <person name="Jogler C."/>
        </authorList>
    </citation>
    <scope>NUCLEOTIDE SEQUENCE [LARGE SCALE GENOMIC DNA]</scope>
    <source>
        <strain evidence="3 4">FF011L</strain>
    </source>
</reference>
<accession>A0A517MDZ3</accession>